<protein>
    <submittedName>
        <fullName evidence="4">Tropinone reductase-like protein</fullName>
    </submittedName>
</protein>
<dbReference type="InterPro" id="IPR002347">
    <property type="entry name" value="SDR_fam"/>
</dbReference>
<dbReference type="GO" id="GO:0016491">
    <property type="term" value="F:oxidoreductase activity"/>
    <property type="evidence" value="ECO:0007669"/>
    <property type="project" value="UniProtKB-KW"/>
</dbReference>
<keyword evidence="2" id="KW-0560">Oxidoreductase</keyword>
<sequence length="279" mass="30965">MLDSPLHTHPRTVELLCLIDGNLEVDFAETMNKFSGDMFLFPEGLEQINTMLMLEIQMSRPSLSIVSTKPTLRFPPTMCVGRADKHGKEKDTSYDNCERKKLRSKKMGEAEGCSKDKRWSLQGMTALVTGGSKGIGRHAIVEELAGLGARGFQVKGSVCDVLNQAEREKLINNVSSEFDGKLNILVNNVGNNIVKMVSDYTAEDVSSLASTNFESAYNISILAHPLLKASESGSIIIKLDFPFGIHIGYFVYKGNPHQSPFMFMATDSDCCFYNRQFRS</sequence>
<gene>
    <name evidence="4" type="ORF">F3Y22_tig00005406pilonHSYRG00219</name>
</gene>
<dbReference type="Gene3D" id="3.40.50.720">
    <property type="entry name" value="NAD(P)-binding Rossmann-like Domain"/>
    <property type="match status" value="1"/>
</dbReference>
<dbReference type="Gene3D" id="2.60.120.10">
    <property type="entry name" value="Jelly Rolls"/>
    <property type="match status" value="1"/>
</dbReference>
<comment type="similarity">
    <text evidence="3">Belongs to the short-chain dehydrogenases/reductases (SDR) family. SDR65C subfamily.</text>
</comment>
<name>A0A6A3CKR9_HIBSY</name>
<keyword evidence="5" id="KW-1185">Reference proteome</keyword>
<evidence type="ECO:0000256" key="2">
    <source>
        <dbReference type="ARBA" id="ARBA00023002"/>
    </source>
</evidence>
<dbReference type="Proteomes" id="UP000436088">
    <property type="component" value="Unassembled WGS sequence"/>
</dbReference>
<evidence type="ECO:0000313" key="5">
    <source>
        <dbReference type="Proteomes" id="UP000436088"/>
    </source>
</evidence>
<dbReference type="InterPro" id="IPR036291">
    <property type="entry name" value="NAD(P)-bd_dom_sf"/>
</dbReference>
<dbReference type="PRINTS" id="PR00081">
    <property type="entry name" value="GDHRDH"/>
</dbReference>
<evidence type="ECO:0000256" key="1">
    <source>
        <dbReference type="ARBA" id="ARBA00022857"/>
    </source>
</evidence>
<proteinExistence type="inferred from homology"/>
<dbReference type="PANTHER" id="PTHR42898:SF6">
    <property type="entry name" value="NADP-DEPENDENT MANNITOL DEHYDROGENASE"/>
    <property type="match status" value="1"/>
</dbReference>
<dbReference type="InterPro" id="IPR014710">
    <property type="entry name" value="RmlC-like_jellyroll"/>
</dbReference>
<comment type="caution">
    <text evidence="4">The sequence shown here is derived from an EMBL/GenBank/DDBJ whole genome shotgun (WGS) entry which is preliminary data.</text>
</comment>
<dbReference type="AlphaFoldDB" id="A0A6A3CKR9"/>
<reference evidence="4" key="1">
    <citation type="submission" date="2019-09" db="EMBL/GenBank/DDBJ databases">
        <title>Draft genome information of white flower Hibiscus syriacus.</title>
        <authorList>
            <person name="Kim Y.-M."/>
        </authorList>
    </citation>
    <scope>NUCLEOTIDE SEQUENCE [LARGE SCALE GENOMIC DNA]</scope>
    <source>
        <strain evidence="4">YM2019G1</strain>
    </source>
</reference>
<organism evidence="4 5">
    <name type="scientific">Hibiscus syriacus</name>
    <name type="common">Rose of Sharon</name>
    <dbReference type="NCBI Taxonomy" id="106335"/>
    <lineage>
        <taxon>Eukaryota</taxon>
        <taxon>Viridiplantae</taxon>
        <taxon>Streptophyta</taxon>
        <taxon>Embryophyta</taxon>
        <taxon>Tracheophyta</taxon>
        <taxon>Spermatophyta</taxon>
        <taxon>Magnoliopsida</taxon>
        <taxon>eudicotyledons</taxon>
        <taxon>Gunneridae</taxon>
        <taxon>Pentapetalae</taxon>
        <taxon>rosids</taxon>
        <taxon>malvids</taxon>
        <taxon>Malvales</taxon>
        <taxon>Malvaceae</taxon>
        <taxon>Malvoideae</taxon>
        <taxon>Hibiscus</taxon>
    </lineage>
</organism>
<dbReference type="PANTHER" id="PTHR42898">
    <property type="entry name" value="TROPINONE REDUCTASE"/>
    <property type="match status" value="1"/>
</dbReference>
<dbReference type="Pfam" id="PF00106">
    <property type="entry name" value="adh_short"/>
    <property type="match status" value="1"/>
</dbReference>
<dbReference type="EMBL" id="VEPZ02000305">
    <property type="protein sequence ID" value="KAE8727689.1"/>
    <property type="molecule type" value="Genomic_DNA"/>
</dbReference>
<evidence type="ECO:0000256" key="3">
    <source>
        <dbReference type="ARBA" id="ARBA00025714"/>
    </source>
</evidence>
<dbReference type="InterPro" id="IPR045000">
    <property type="entry name" value="TR"/>
</dbReference>
<dbReference type="SUPFAM" id="SSF51735">
    <property type="entry name" value="NAD(P)-binding Rossmann-fold domains"/>
    <property type="match status" value="1"/>
</dbReference>
<keyword evidence="1" id="KW-0521">NADP</keyword>
<evidence type="ECO:0000313" key="4">
    <source>
        <dbReference type="EMBL" id="KAE8727689.1"/>
    </source>
</evidence>
<accession>A0A6A3CKR9</accession>